<keyword evidence="4" id="KW-0472">Membrane</keyword>
<dbReference type="Gene3D" id="3.40.50.300">
    <property type="entry name" value="P-loop containing nucleotide triphosphate hydrolases"/>
    <property type="match status" value="1"/>
</dbReference>
<protein>
    <recommendedName>
        <fullName evidence="5">FtsK domain-containing protein</fullName>
    </recommendedName>
</protein>
<evidence type="ECO:0000256" key="2">
    <source>
        <dbReference type="ARBA" id="ARBA00022840"/>
    </source>
</evidence>
<dbReference type="GO" id="GO:0005524">
    <property type="term" value="F:ATP binding"/>
    <property type="evidence" value="ECO:0007669"/>
    <property type="project" value="UniProtKB-UniRule"/>
</dbReference>
<dbReference type="InterPro" id="IPR050206">
    <property type="entry name" value="FtsK/SpoIIIE/SftA"/>
</dbReference>
<evidence type="ECO:0000259" key="5">
    <source>
        <dbReference type="PROSITE" id="PS50901"/>
    </source>
</evidence>
<feature type="transmembrane region" description="Helical" evidence="4">
    <location>
        <begin position="14"/>
        <end position="35"/>
    </location>
</feature>
<evidence type="ECO:0000256" key="1">
    <source>
        <dbReference type="ARBA" id="ARBA00022741"/>
    </source>
</evidence>
<keyword evidence="4" id="KW-1133">Transmembrane helix</keyword>
<name>A0A2S9PQH3_9ACTN</name>
<dbReference type="PROSITE" id="PS50901">
    <property type="entry name" value="FTSK"/>
    <property type="match status" value="1"/>
</dbReference>
<reference evidence="6 7" key="1">
    <citation type="submission" date="2018-03" db="EMBL/GenBank/DDBJ databases">
        <title>Novel Streptomyces sp. from soil.</title>
        <authorList>
            <person name="Tan G.Y.A."/>
            <person name="Lee Z.Y."/>
        </authorList>
    </citation>
    <scope>NUCLEOTIDE SEQUENCE [LARGE SCALE GENOMIC DNA]</scope>
    <source>
        <strain evidence="6 7">ST5x</strain>
    </source>
</reference>
<keyword evidence="1 3" id="KW-0547">Nucleotide-binding</keyword>
<keyword evidence="2 3" id="KW-0067">ATP-binding</keyword>
<dbReference type="AlphaFoldDB" id="A0A2S9PQH3"/>
<dbReference type="Pfam" id="PF01580">
    <property type="entry name" value="FtsK_SpoIIIE"/>
    <property type="match status" value="1"/>
</dbReference>
<proteinExistence type="predicted"/>
<dbReference type="Proteomes" id="UP000239322">
    <property type="component" value="Unassembled WGS sequence"/>
</dbReference>
<comment type="caution">
    <text evidence="6">The sequence shown here is derived from an EMBL/GenBank/DDBJ whole genome shotgun (WGS) entry which is preliminary data.</text>
</comment>
<dbReference type="GO" id="GO:0003677">
    <property type="term" value="F:DNA binding"/>
    <property type="evidence" value="ECO:0007669"/>
    <property type="project" value="InterPro"/>
</dbReference>
<keyword evidence="7" id="KW-1185">Reference proteome</keyword>
<evidence type="ECO:0000256" key="4">
    <source>
        <dbReference type="SAM" id="Phobius"/>
    </source>
</evidence>
<evidence type="ECO:0000313" key="6">
    <source>
        <dbReference type="EMBL" id="PRH76666.1"/>
    </source>
</evidence>
<dbReference type="OrthoDB" id="3315716at2"/>
<dbReference type="PANTHER" id="PTHR22683:SF41">
    <property type="entry name" value="DNA TRANSLOCASE FTSK"/>
    <property type="match status" value="1"/>
</dbReference>
<dbReference type="InterPro" id="IPR002543">
    <property type="entry name" value="FtsK_dom"/>
</dbReference>
<evidence type="ECO:0000313" key="7">
    <source>
        <dbReference type="Proteomes" id="UP000239322"/>
    </source>
</evidence>
<evidence type="ECO:0000256" key="3">
    <source>
        <dbReference type="PROSITE-ProRule" id="PRU00289"/>
    </source>
</evidence>
<gene>
    <name evidence="6" type="ORF">C6N75_24390</name>
</gene>
<feature type="domain" description="FtsK" evidence="5">
    <location>
        <begin position="211"/>
        <end position="396"/>
    </location>
</feature>
<feature type="binding site" evidence="3">
    <location>
        <begin position="228"/>
        <end position="235"/>
    </location>
    <ligand>
        <name>ATP</name>
        <dbReference type="ChEBI" id="CHEBI:30616"/>
    </ligand>
</feature>
<dbReference type="SUPFAM" id="SSF52540">
    <property type="entry name" value="P-loop containing nucleoside triphosphate hydrolases"/>
    <property type="match status" value="1"/>
</dbReference>
<dbReference type="PANTHER" id="PTHR22683">
    <property type="entry name" value="SPORULATION PROTEIN RELATED"/>
    <property type="match status" value="1"/>
</dbReference>
<dbReference type="InterPro" id="IPR027417">
    <property type="entry name" value="P-loop_NTPase"/>
</dbReference>
<organism evidence="6 7">
    <name type="scientific">Streptomyces solincola</name>
    <dbReference type="NCBI Taxonomy" id="2100817"/>
    <lineage>
        <taxon>Bacteria</taxon>
        <taxon>Bacillati</taxon>
        <taxon>Actinomycetota</taxon>
        <taxon>Actinomycetes</taxon>
        <taxon>Kitasatosporales</taxon>
        <taxon>Streptomycetaceae</taxon>
        <taxon>Streptomyces</taxon>
    </lineage>
</organism>
<feature type="transmembrane region" description="Helical" evidence="4">
    <location>
        <begin position="41"/>
        <end position="62"/>
    </location>
</feature>
<sequence length="542" mass="58656">MAKKRTSSDAEDELWGQAAGAIGALVIVTGILVAIRDKLGLSWGATVLLVAGVLVALGYAAWRTRTWLLARWRSVPEPAAGPADQAVEEAGPPVRPHPLLTTAFTKAGVIKVDQVIDADEVTVTQVSTGRIYEFLLPEGGKFEDVENRLAAVAGMFRATRLHLKVERSRREERRVKLLVLDDPPFTRPFPAPTRQEIKAHGGVPLGHEITGQVFGVETLDKASMLVAGMSQTGKTTLVNGMVTCLLIAYESFDLYLVDGKLAGFAHFSSACARFEASDDPAVFESVLDELNGRVEKRYTRMQEAKQNRQPAPRFKPVILIVDEVADFFADDGTQKGRDRAARITEKARKLTAKGLEAGVSVVLMTQRPDREAIPVKVRSQLQYRLCLYVDSSGTAKVALGDNYFDSVAPIHPKSLDPGIKGQAVLFARGTSTLIRGFDFPESFMWHVVDEAAARLQKSPKGAAAPETAPASPVDQAIAVLQEREVDFMPTAELAPLLGIEETDPIARGKRLSKLLGVQAHRTSSGARGYLLTDLAAAADDGS</sequence>
<dbReference type="EMBL" id="PVLV01000454">
    <property type="protein sequence ID" value="PRH76666.1"/>
    <property type="molecule type" value="Genomic_DNA"/>
</dbReference>
<keyword evidence="4" id="KW-0812">Transmembrane</keyword>
<accession>A0A2S9PQH3</accession>
<dbReference type="RefSeq" id="WP_105871053.1">
    <property type="nucleotide sequence ID" value="NZ_PVLV01000454.1"/>
</dbReference>